<gene>
    <name evidence="10" type="ORF">DPMN_111882</name>
</gene>
<dbReference type="InterPro" id="IPR028082">
    <property type="entry name" value="Peripla_BP_I"/>
</dbReference>
<dbReference type="Proteomes" id="UP000828390">
    <property type="component" value="Unassembled WGS sequence"/>
</dbReference>
<comment type="caution">
    <text evidence="10">The sequence shown here is derived from an EMBL/GenBank/DDBJ whole genome shotgun (WGS) entry which is preliminary data.</text>
</comment>
<evidence type="ECO:0000256" key="2">
    <source>
        <dbReference type="ARBA" id="ARBA00022692"/>
    </source>
</evidence>
<dbReference type="InterPro" id="IPR001828">
    <property type="entry name" value="ANF_lig-bd_rcpt"/>
</dbReference>
<reference evidence="10" key="1">
    <citation type="journal article" date="2019" name="bioRxiv">
        <title>The Genome of the Zebra Mussel, Dreissena polymorpha: A Resource for Invasive Species Research.</title>
        <authorList>
            <person name="McCartney M.A."/>
            <person name="Auch B."/>
            <person name="Kono T."/>
            <person name="Mallez S."/>
            <person name="Zhang Y."/>
            <person name="Obille A."/>
            <person name="Becker A."/>
            <person name="Abrahante J.E."/>
            <person name="Garbe J."/>
            <person name="Badalamenti J.P."/>
            <person name="Herman A."/>
            <person name="Mangelson H."/>
            <person name="Liachko I."/>
            <person name="Sullivan S."/>
            <person name="Sone E.D."/>
            <person name="Koren S."/>
            <person name="Silverstein K.A.T."/>
            <person name="Beckman K.B."/>
            <person name="Gohl D.M."/>
        </authorList>
    </citation>
    <scope>NUCLEOTIDE SEQUENCE</scope>
    <source>
        <strain evidence="10">Duluth1</strain>
        <tissue evidence="10">Whole animal</tissue>
    </source>
</reference>
<evidence type="ECO:0000256" key="6">
    <source>
        <dbReference type="ARBA" id="ARBA00023170"/>
    </source>
</evidence>
<keyword evidence="4" id="KW-1133">Transmembrane helix</keyword>
<evidence type="ECO:0000256" key="8">
    <source>
        <dbReference type="SAM" id="SignalP"/>
    </source>
</evidence>
<dbReference type="EMBL" id="JAIWYP010000004">
    <property type="protein sequence ID" value="KAH3838472.1"/>
    <property type="molecule type" value="Genomic_DNA"/>
</dbReference>
<evidence type="ECO:0000256" key="4">
    <source>
        <dbReference type="ARBA" id="ARBA00022989"/>
    </source>
</evidence>
<evidence type="ECO:0000313" key="11">
    <source>
        <dbReference type="Proteomes" id="UP000828390"/>
    </source>
</evidence>
<feature type="domain" description="Receptor ligand binding region" evidence="9">
    <location>
        <begin position="7"/>
        <end position="77"/>
    </location>
</feature>
<dbReference type="SUPFAM" id="SSF53822">
    <property type="entry name" value="Periplasmic binding protein-like I"/>
    <property type="match status" value="1"/>
</dbReference>
<evidence type="ECO:0000313" key="10">
    <source>
        <dbReference type="EMBL" id="KAH3838472.1"/>
    </source>
</evidence>
<dbReference type="PRINTS" id="PR00255">
    <property type="entry name" value="NATPEPTIDER"/>
</dbReference>
<accession>A0A9D4QQ62</accession>
<keyword evidence="7" id="KW-0325">Glycoprotein</keyword>
<feature type="chain" id="PRO_5038789468" description="Receptor ligand binding region domain-containing protein" evidence="8">
    <location>
        <begin position="26"/>
        <end position="85"/>
    </location>
</feature>
<evidence type="ECO:0000259" key="9">
    <source>
        <dbReference type="Pfam" id="PF01094"/>
    </source>
</evidence>
<dbReference type="Pfam" id="PF01094">
    <property type="entry name" value="ANF_receptor"/>
    <property type="match status" value="1"/>
</dbReference>
<dbReference type="GO" id="GO:0016020">
    <property type="term" value="C:membrane"/>
    <property type="evidence" value="ECO:0007669"/>
    <property type="project" value="UniProtKB-SubCell"/>
</dbReference>
<evidence type="ECO:0000256" key="1">
    <source>
        <dbReference type="ARBA" id="ARBA00004479"/>
    </source>
</evidence>
<protein>
    <recommendedName>
        <fullName evidence="9">Receptor ligand binding region domain-containing protein</fullName>
    </recommendedName>
</protein>
<organism evidence="10 11">
    <name type="scientific">Dreissena polymorpha</name>
    <name type="common">Zebra mussel</name>
    <name type="synonym">Mytilus polymorpha</name>
    <dbReference type="NCBI Taxonomy" id="45954"/>
    <lineage>
        <taxon>Eukaryota</taxon>
        <taxon>Metazoa</taxon>
        <taxon>Spiralia</taxon>
        <taxon>Lophotrochozoa</taxon>
        <taxon>Mollusca</taxon>
        <taxon>Bivalvia</taxon>
        <taxon>Autobranchia</taxon>
        <taxon>Heteroconchia</taxon>
        <taxon>Euheterodonta</taxon>
        <taxon>Imparidentia</taxon>
        <taxon>Neoheterodontei</taxon>
        <taxon>Myida</taxon>
        <taxon>Dreissenoidea</taxon>
        <taxon>Dreissenidae</taxon>
        <taxon>Dreissena</taxon>
    </lineage>
</organism>
<evidence type="ECO:0000256" key="5">
    <source>
        <dbReference type="ARBA" id="ARBA00023136"/>
    </source>
</evidence>
<keyword evidence="6" id="KW-0675">Receptor</keyword>
<keyword evidence="5" id="KW-0472">Membrane</keyword>
<evidence type="ECO:0000256" key="7">
    <source>
        <dbReference type="ARBA" id="ARBA00023180"/>
    </source>
</evidence>
<evidence type="ECO:0000256" key="3">
    <source>
        <dbReference type="ARBA" id="ARBA00022729"/>
    </source>
</evidence>
<keyword evidence="11" id="KW-1185">Reference proteome</keyword>
<comment type="subcellular location">
    <subcellularLocation>
        <location evidence="1">Membrane</location>
        <topology evidence="1">Single-pass type I membrane protein</topology>
    </subcellularLocation>
</comment>
<proteinExistence type="predicted"/>
<dbReference type="InterPro" id="IPR001170">
    <property type="entry name" value="ANPR/GUC"/>
</dbReference>
<dbReference type="Gene3D" id="3.40.50.2300">
    <property type="match status" value="1"/>
</dbReference>
<dbReference type="AlphaFoldDB" id="A0A9D4QQ62"/>
<keyword evidence="3 8" id="KW-0732">Signal</keyword>
<sequence length="85" mass="9636">MWKWWSPVSLFNIAQYDSFILYALALNETLAAGENPRNGPIVVRRMWNRTFEGIGGPAYVNANGDRDTDFTLLDLNPNNGEFQAI</sequence>
<reference evidence="10" key="2">
    <citation type="submission" date="2020-11" db="EMBL/GenBank/DDBJ databases">
        <authorList>
            <person name="McCartney M.A."/>
            <person name="Auch B."/>
            <person name="Kono T."/>
            <person name="Mallez S."/>
            <person name="Becker A."/>
            <person name="Gohl D.M."/>
            <person name="Silverstein K.A.T."/>
            <person name="Koren S."/>
            <person name="Bechman K.B."/>
            <person name="Herman A."/>
            <person name="Abrahante J.E."/>
            <person name="Garbe J."/>
        </authorList>
    </citation>
    <scope>NUCLEOTIDE SEQUENCE</scope>
    <source>
        <strain evidence="10">Duluth1</strain>
        <tissue evidence="10">Whole animal</tissue>
    </source>
</reference>
<keyword evidence="2" id="KW-0812">Transmembrane</keyword>
<feature type="signal peptide" evidence="8">
    <location>
        <begin position="1"/>
        <end position="25"/>
    </location>
</feature>
<name>A0A9D4QQ62_DREPO</name>